<protein>
    <recommendedName>
        <fullName evidence="6">Transcription factor domain-containing protein</fullName>
    </recommendedName>
</protein>
<dbReference type="EMBL" id="JAPUFD010000006">
    <property type="protein sequence ID" value="MDI1487762.1"/>
    <property type="molecule type" value="Genomic_DNA"/>
</dbReference>
<dbReference type="AlphaFoldDB" id="A0AA43QL24"/>
<evidence type="ECO:0000256" key="1">
    <source>
        <dbReference type="ARBA" id="ARBA00004123"/>
    </source>
</evidence>
<gene>
    <name evidence="4" type="ORF">OHK93_007034</name>
</gene>
<reference evidence="4" key="1">
    <citation type="journal article" date="2023" name="Genome Biol. Evol.">
        <title>First Whole Genome Sequence and Flow Cytometry Genome Size Data for the Lichen-Forming Fungus Ramalina farinacea (Ascomycota).</title>
        <authorList>
            <person name="Llewellyn T."/>
            <person name="Mian S."/>
            <person name="Hill R."/>
            <person name="Leitch I.J."/>
            <person name="Gaya E."/>
        </authorList>
    </citation>
    <scope>NUCLEOTIDE SEQUENCE</scope>
    <source>
        <strain evidence="4">LIQ254RAFAR</strain>
    </source>
</reference>
<proteinExistence type="predicted"/>
<evidence type="ECO:0000313" key="4">
    <source>
        <dbReference type="EMBL" id="MDI1487762.1"/>
    </source>
</evidence>
<name>A0AA43QL24_9LECA</name>
<sequence length="360" mass="41246">MSPSQCRQTLGEEKVLLERYYQIAIEAQLQHADVFGTRDPEIIRAAVIYLLPVCSGEIAASTSAFVGALIHNAQAAGINDFDGHDQELSLETQFRKQLWCQLLLLDIRTREERGSASLLQGGASENALPVDVNDHEIHGQDQQRPSWTDSTFSLIRMECYKTRCQVQDLSNGLRLGYITTDVAAAKLDERKRWIEHRYLNGLNQNEPLQRCAFHTGQIMVSSLDLLLFEERIHWESKIKMRCLRAVLTIVENAAVLEQDGSLKQWSWYLRTYQQYKSIFFILVELQRQPRLPEEDMIASALDHIFGRGFDLSLWQRSRQVLQLMRDRLANMLDNSISQDRDTAALPEPSAMPSNPTLWQG</sequence>
<keyword evidence="2" id="KW-0539">Nucleus</keyword>
<keyword evidence="5" id="KW-1185">Reference proteome</keyword>
<dbReference type="PANTHER" id="PTHR31001">
    <property type="entry name" value="UNCHARACTERIZED TRANSCRIPTIONAL REGULATORY PROTEIN"/>
    <property type="match status" value="1"/>
</dbReference>
<accession>A0AA43QL24</accession>
<organism evidence="4 5">
    <name type="scientific">Ramalina farinacea</name>
    <dbReference type="NCBI Taxonomy" id="258253"/>
    <lineage>
        <taxon>Eukaryota</taxon>
        <taxon>Fungi</taxon>
        <taxon>Dikarya</taxon>
        <taxon>Ascomycota</taxon>
        <taxon>Pezizomycotina</taxon>
        <taxon>Lecanoromycetes</taxon>
        <taxon>OSLEUM clade</taxon>
        <taxon>Lecanoromycetidae</taxon>
        <taxon>Lecanorales</taxon>
        <taxon>Lecanorineae</taxon>
        <taxon>Ramalinaceae</taxon>
        <taxon>Ramalina</taxon>
    </lineage>
</organism>
<dbReference type="Proteomes" id="UP001161017">
    <property type="component" value="Unassembled WGS sequence"/>
</dbReference>
<feature type="compositionally biased region" description="Polar residues" evidence="3">
    <location>
        <begin position="351"/>
        <end position="360"/>
    </location>
</feature>
<evidence type="ECO:0000313" key="5">
    <source>
        <dbReference type="Proteomes" id="UP001161017"/>
    </source>
</evidence>
<comment type="subcellular location">
    <subcellularLocation>
        <location evidence="1">Nucleus</location>
    </subcellularLocation>
</comment>
<evidence type="ECO:0000256" key="3">
    <source>
        <dbReference type="SAM" id="MobiDB-lite"/>
    </source>
</evidence>
<dbReference type="PANTHER" id="PTHR31001:SF40">
    <property type="entry name" value="ZN(II)2CYS6 TRANSCRIPTION FACTOR (EUROFUNG)"/>
    <property type="match status" value="1"/>
</dbReference>
<dbReference type="CDD" id="cd12148">
    <property type="entry name" value="fungal_TF_MHR"/>
    <property type="match status" value="1"/>
</dbReference>
<comment type="caution">
    <text evidence="4">The sequence shown here is derived from an EMBL/GenBank/DDBJ whole genome shotgun (WGS) entry which is preliminary data.</text>
</comment>
<feature type="region of interest" description="Disordered" evidence="3">
    <location>
        <begin position="339"/>
        <end position="360"/>
    </location>
</feature>
<dbReference type="InterPro" id="IPR050613">
    <property type="entry name" value="Sec_Metabolite_Reg"/>
</dbReference>
<evidence type="ECO:0000256" key="2">
    <source>
        <dbReference type="ARBA" id="ARBA00023242"/>
    </source>
</evidence>
<evidence type="ECO:0008006" key="6">
    <source>
        <dbReference type="Google" id="ProtNLM"/>
    </source>
</evidence>
<dbReference type="GO" id="GO:0005634">
    <property type="term" value="C:nucleus"/>
    <property type="evidence" value="ECO:0007669"/>
    <property type="project" value="UniProtKB-SubCell"/>
</dbReference>